<dbReference type="SFLD" id="SFLDS00029">
    <property type="entry name" value="Radical_SAM"/>
    <property type="match status" value="1"/>
</dbReference>
<evidence type="ECO:0000256" key="6">
    <source>
        <dbReference type="ARBA" id="ARBA00022691"/>
    </source>
</evidence>
<gene>
    <name evidence="15" type="ORF">ACFL27_00460</name>
</gene>
<evidence type="ECO:0000256" key="5">
    <source>
        <dbReference type="ARBA" id="ARBA00022679"/>
    </source>
</evidence>
<keyword evidence="3" id="KW-1003">Cell membrane</keyword>
<dbReference type="Gene3D" id="3.80.30.20">
    <property type="entry name" value="tm_1862 like domain"/>
    <property type="match status" value="1"/>
</dbReference>
<dbReference type="InterPro" id="IPR034466">
    <property type="entry name" value="Methyltransferase_Class_B"/>
</dbReference>
<dbReference type="EMBL" id="JBHPBY010000003">
    <property type="protein sequence ID" value="MFC1848654.1"/>
    <property type="molecule type" value="Genomic_DNA"/>
</dbReference>
<dbReference type="SUPFAM" id="SSF52242">
    <property type="entry name" value="Cobalamin (vitamin B12)-binding domain"/>
    <property type="match status" value="1"/>
</dbReference>
<keyword evidence="10 12" id="KW-0472">Membrane</keyword>
<dbReference type="Proteomes" id="UP001594351">
    <property type="component" value="Unassembled WGS sequence"/>
</dbReference>
<keyword evidence="5" id="KW-0808">Transferase</keyword>
<evidence type="ECO:0000256" key="3">
    <source>
        <dbReference type="ARBA" id="ARBA00022475"/>
    </source>
</evidence>
<keyword evidence="12" id="KW-1133">Transmembrane helix</keyword>
<dbReference type="PROSITE" id="PS51332">
    <property type="entry name" value="B12_BINDING"/>
    <property type="match status" value="1"/>
</dbReference>
<evidence type="ECO:0000259" key="14">
    <source>
        <dbReference type="PROSITE" id="PS51918"/>
    </source>
</evidence>
<dbReference type="Pfam" id="PF04055">
    <property type="entry name" value="Radical_SAM"/>
    <property type="match status" value="1"/>
</dbReference>
<dbReference type="InterPro" id="IPR006158">
    <property type="entry name" value="Cobalamin-bd"/>
</dbReference>
<keyword evidence="9" id="KW-0411">Iron-sulfur</keyword>
<dbReference type="Pfam" id="PF02310">
    <property type="entry name" value="B12-binding"/>
    <property type="match status" value="1"/>
</dbReference>
<evidence type="ECO:0000256" key="2">
    <source>
        <dbReference type="ARBA" id="ARBA00004533"/>
    </source>
</evidence>
<dbReference type="SFLD" id="SFLDG01082">
    <property type="entry name" value="B12-binding_domain_containing"/>
    <property type="match status" value="1"/>
</dbReference>
<comment type="caution">
    <text evidence="15">The sequence shown here is derived from an EMBL/GenBank/DDBJ whole genome shotgun (WGS) entry which is preliminary data.</text>
</comment>
<comment type="subcellular location">
    <subcellularLocation>
        <location evidence="2">Cell inner membrane</location>
    </subcellularLocation>
</comment>
<dbReference type="InterPro" id="IPR036724">
    <property type="entry name" value="Cobalamin-bd_sf"/>
</dbReference>
<dbReference type="InterPro" id="IPR058240">
    <property type="entry name" value="rSAM_sf"/>
</dbReference>
<evidence type="ECO:0000259" key="13">
    <source>
        <dbReference type="PROSITE" id="PS51332"/>
    </source>
</evidence>
<name>A0ABV6YR21_UNCC1</name>
<reference evidence="15 16" key="1">
    <citation type="submission" date="2024-09" db="EMBL/GenBank/DDBJ databases">
        <title>Laminarin stimulates single cell rates of sulfate reduction while oxygen inhibits transcriptomic activity in coastal marine sediment.</title>
        <authorList>
            <person name="Lindsay M."/>
            <person name="Orcutt B."/>
            <person name="Emerson D."/>
            <person name="Stepanauskas R."/>
            <person name="D'Angelo T."/>
        </authorList>
    </citation>
    <scope>NUCLEOTIDE SEQUENCE [LARGE SCALE GENOMIC DNA]</scope>
    <source>
        <strain evidence="15">SAG AM-311-K15</strain>
    </source>
</reference>
<dbReference type="SUPFAM" id="SSF69593">
    <property type="entry name" value="Glycerol-3-phosphate (1)-acyltransferase"/>
    <property type="match status" value="1"/>
</dbReference>
<dbReference type="SFLD" id="SFLDG01123">
    <property type="entry name" value="methyltransferase_(Class_B)"/>
    <property type="match status" value="1"/>
</dbReference>
<evidence type="ECO:0000256" key="9">
    <source>
        <dbReference type="ARBA" id="ARBA00023014"/>
    </source>
</evidence>
<dbReference type="InterPro" id="IPR023404">
    <property type="entry name" value="rSAM_horseshoe"/>
</dbReference>
<dbReference type="InterPro" id="IPR051198">
    <property type="entry name" value="BchE-like"/>
</dbReference>
<sequence length="840" mass="97019">MRILLINPPYSRLKGVGQAPYFPLGLGCLATAIPPEFGTVRILNLENPAPHEKSFPIDKETVYRFRSQSYAAYKEALRNQGHNAWNELKAVLREFKPELIGITSLTVSVEAVCKITTLIKEWHKNVPVVWGGVHPTFETEACLKEPGVDFVIRGEGEISFRELCRQLTFSEPDFQAVPGLSLVVNQKVVHTKAPDLISNLDQFFPPRRDVDFFSERYSPVAWGSIMASRGCPWQCTFCSSPRFWQRKLRYREPIHVFNEIKTIVSQGLTRHFTFWDDSFTANSRQVTEMCQLIIDHGLKITWKTATRTDLINDDLLRKMRQAGCIQLQIGIETGSPSMATRLKKDVDPHKSIEAVEKIKKYGIGSGAFFMAGFPDETKKDLEDTYRLMRNLDTDEIVLNVFDPMPGSEYYQEMKQQHLFLEPIDWKNFPLWPDQYFAHAMDEQEFNAQLEAMSSWIFSHNNRLDKKWHKNKLEIVFLLRYDRKFLFRKVASFLKSSFFTMFHLLAFRSFLTKRSVILIKWLFWRSGFLFLRFIPLKVLYYSGDVIGTIFSNLDRRRRMLIEEELSILLPQKGQSDLQEQALVSFKNFVKEQLEAFHYPNFTPRKRDQFIELHGAQNLTKFETNGKGAIFLTAHFGAHLLPILALEKQGVEVFQLGTPPAAWEEMVGKSVTFLEKDIFSIRHKLEKALPATFISLDSSLRPVFRILENNGVIIIAFDGRGGKKWRSKKFLGRLLQISTGPYQLAYSSGAPIIPTFTVRRDNVNHIYLHPPICLNKSLPKDEETDRAMDEFLALFHDYVIQYPGHYGWLLQAARVRAAHDSYPLLLELSDSADSLNNRSQQQ</sequence>
<keyword evidence="12" id="KW-0812">Transmembrane</keyword>
<dbReference type="CDD" id="cd02068">
    <property type="entry name" value="radical_SAM_B12_BD"/>
    <property type="match status" value="1"/>
</dbReference>
<accession>A0ABV6YR21</accession>
<feature type="domain" description="B12-binding" evidence="13">
    <location>
        <begin position="8"/>
        <end position="174"/>
    </location>
</feature>
<keyword evidence="6" id="KW-0949">S-adenosyl-L-methionine</keyword>
<dbReference type="Gene3D" id="3.40.50.280">
    <property type="entry name" value="Cobalamin-binding domain"/>
    <property type="match status" value="1"/>
</dbReference>
<proteinExistence type="predicted"/>
<dbReference type="PANTHER" id="PTHR43409">
    <property type="entry name" value="ANAEROBIC MAGNESIUM-PROTOPORPHYRIN IX MONOMETHYL ESTER CYCLASE-RELATED"/>
    <property type="match status" value="1"/>
</dbReference>
<feature type="transmembrane region" description="Helical" evidence="12">
    <location>
        <begin position="529"/>
        <end position="549"/>
    </location>
</feature>
<protein>
    <submittedName>
        <fullName evidence="15">Radical SAM protein</fullName>
    </submittedName>
</protein>
<keyword evidence="4" id="KW-0997">Cell inner membrane</keyword>
<dbReference type="PROSITE" id="PS51918">
    <property type="entry name" value="RADICAL_SAM"/>
    <property type="match status" value="1"/>
</dbReference>
<evidence type="ECO:0000313" key="15">
    <source>
        <dbReference type="EMBL" id="MFC1848654.1"/>
    </source>
</evidence>
<dbReference type="InterPro" id="IPR004960">
    <property type="entry name" value="LipA_acyltrans"/>
</dbReference>
<dbReference type="PANTHER" id="PTHR43409:SF16">
    <property type="entry name" value="SLR0320 PROTEIN"/>
    <property type="match status" value="1"/>
</dbReference>
<dbReference type="Pfam" id="PF03279">
    <property type="entry name" value="Lip_A_acyltrans"/>
    <property type="match status" value="1"/>
</dbReference>
<feature type="transmembrane region" description="Helical" evidence="12">
    <location>
        <begin position="489"/>
        <end position="509"/>
    </location>
</feature>
<evidence type="ECO:0000313" key="16">
    <source>
        <dbReference type="Proteomes" id="UP001594351"/>
    </source>
</evidence>
<evidence type="ECO:0000256" key="7">
    <source>
        <dbReference type="ARBA" id="ARBA00022723"/>
    </source>
</evidence>
<dbReference type="PROSITE" id="PS51257">
    <property type="entry name" value="PROKAR_LIPOPROTEIN"/>
    <property type="match status" value="1"/>
</dbReference>
<evidence type="ECO:0000256" key="11">
    <source>
        <dbReference type="ARBA" id="ARBA00023315"/>
    </source>
</evidence>
<dbReference type="CDD" id="cd01335">
    <property type="entry name" value="Radical_SAM"/>
    <property type="match status" value="1"/>
</dbReference>
<keyword evidence="16" id="KW-1185">Reference proteome</keyword>
<keyword evidence="7" id="KW-0479">Metal-binding</keyword>
<keyword evidence="11" id="KW-0012">Acyltransferase</keyword>
<dbReference type="InterPro" id="IPR006638">
    <property type="entry name" value="Elp3/MiaA/NifB-like_rSAM"/>
</dbReference>
<dbReference type="SMART" id="SM00729">
    <property type="entry name" value="Elp3"/>
    <property type="match status" value="1"/>
</dbReference>
<evidence type="ECO:0000256" key="1">
    <source>
        <dbReference type="ARBA" id="ARBA00001966"/>
    </source>
</evidence>
<dbReference type="SUPFAM" id="SSF102114">
    <property type="entry name" value="Radical SAM enzymes"/>
    <property type="match status" value="1"/>
</dbReference>
<evidence type="ECO:0000256" key="4">
    <source>
        <dbReference type="ARBA" id="ARBA00022519"/>
    </source>
</evidence>
<evidence type="ECO:0000256" key="12">
    <source>
        <dbReference type="SAM" id="Phobius"/>
    </source>
</evidence>
<evidence type="ECO:0000256" key="8">
    <source>
        <dbReference type="ARBA" id="ARBA00023004"/>
    </source>
</evidence>
<comment type="cofactor">
    <cofactor evidence="1">
        <name>[4Fe-4S] cluster</name>
        <dbReference type="ChEBI" id="CHEBI:49883"/>
    </cofactor>
</comment>
<evidence type="ECO:0000256" key="10">
    <source>
        <dbReference type="ARBA" id="ARBA00023136"/>
    </source>
</evidence>
<keyword evidence="8" id="KW-0408">Iron</keyword>
<feature type="domain" description="Radical SAM core" evidence="14">
    <location>
        <begin position="215"/>
        <end position="439"/>
    </location>
</feature>
<dbReference type="InterPro" id="IPR007197">
    <property type="entry name" value="rSAM"/>
</dbReference>
<organism evidence="15 16">
    <name type="scientific">candidate division CSSED10-310 bacterium</name>
    <dbReference type="NCBI Taxonomy" id="2855610"/>
    <lineage>
        <taxon>Bacteria</taxon>
        <taxon>Bacteria division CSSED10-310</taxon>
    </lineage>
</organism>